<dbReference type="EMBL" id="CACVKT020010430">
    <property type="protein sequence ID" value="CAC5426497.1"/>
    <property type="molecule type" value="Genomic_DNA"/>
</dbReference>
<dbReference type="AlphaFoldDB" id="A0A6J8F186"/>
<keyword evidence="3" id="KW-1185">Reference proteome</keyword>
<accession>A0A6J8F186</accession>
<gene>
    <name evidence="2" type="ORF">MCOR_58196</name>
</gene>
<proteinExistence type="predicted"/>
<sequence>MYIVISGNSFEEVRIETANSGAVDYRTLNISNYYTSLSTFQIFPAYRRSLKFRIKTCAAAFILLSGAINLQSPEFYEICITSYRDNRIFLRRIRHNIKRQFVFKGFDDVLSCEEHRMFELNWGLSDWIILRSEKDGILVNWTDTSPIDIQGVGIMTGWGAGGTWIVEHFSLFNGQYCGVNGTYGDMTLLSITTKPSELSCALGCESLQDCMGINMNRKTGECHFVARGQHVVKSVDLDWTFYTKCFN</sequence>
<dbReference type="OrthoDB" id="6044186at2759"/>
<dbReference type="Pfam" id="PF12248">
    <property type="entry name" value="Methyltransf_FA"/>
    <property type="match status" value="1"/>
</dbReference>
<dbReference type="InterPro" id="IPR022041">
    <property type="entry name" value="Methyltransf_FA"/>
</dbReference>
<evidence type="ECO:0000259" key="1">
    <source>
        <dbReference type="Pfam" id="PF12248"/>
    </source>
</evidence>
<name>A0A6J8F186_MYTCO</name>
<evidence type="ECO:0000313" key="3">
    <source>
        <dbReference type="Proteomes" id="UP000507470"/>
    </source>
</evidence>
<organism evidence="2 3">
    <name type="scientific">Mytilus coruscus</name>
    <name type="common">Sea mussel</name>
    <dbReference type="NCBI Taxonomy" id="42192"/>
    <lineage>
        <taxon>Eukaryota</taxon>
        <taxon>Metazoa</taxon>
        <taxon>Spiralia</taxon>
        <taxon>Lophotrochozoa</taxon>
        <taxon>Mollusca</taxon>
        <taxon>Bivalvia</taxon>
        <taxon>Autobranchia</taxon>
        <taxon>Pteriomorphia</taxon>
        <taxon>Mytilida</taxon>
        <taxon>Mytiloidea</taxon>
        <taxon>Mytilidae</taxon>
        <taxon>Mytilinae</taxon>
        <taxon>Mytilus</taxon>
    </lineage>
</organism>
<protein>
    <recommendedName>
        <fullName evidence="1">Farnesoic acid O-methyl transferase domain-containing protein</fullName>
    </recommendedName>
</protein>
<feature type="domain" description="Farnesoic acid O-methyl transferase" evidence="1">
    <location>
        <begin position="48"/>
        <end position="167"/>
    </location>
</feature>
<evidence type="ECO:0000313" key="2">
    <source>
        <dbReference type="EMBL" id="CAC5426497.1"/>
    </source>
</evidence>
<dbReference type="Proteomes" id="UP000507470">
    <property type="component" value="Unassembled WGS sequence"/>
</dbReference>
<reference evidence="2 3" key="1">
    <citation type="submission" date="2020-06" db="EMBL/GenBank/DDBJ databases">
        <authorList>
            <person name="Li R."/>
            <person name="Bekaert M."/>
        </authorList>
    </citation>
    <scope>NUCLEOTIDE SEQUENCE [LARGE SCALE GENOMIC DNA]</scope>
    <source>
        <strain evidence="3">wild</strain>
    </source>
</reference>